<protein>
    <submittedName>
        <fullName evidence="2">Uncharacterized protein</fullName>
    </submittedName>
</protein>
<keyword evidence="3" id="KW-1185">Reference proteome</keyword>
<evidence type="ECO:0000313" key="3">
    <source>
        <dbReference type="Proteomes" id="UP000276133"/>
    </source>
</evidence>
<accession>A0A3M7PU17</accession>
<evidence type="ECO:0000256" key="1">
    <source>
        <dbReference type="SAM" id="Phobius"/>
    </source>
</evidence>
<feature type="transmembrane region" description="Helical" evidence="1">
    <location>
        <begin position="30"/>
        <end position="52"/>
    </location>
</feature>
<gene>
    <name evidence="2" type="ORF">BpHYR1_012272</name>
</gene>
<sequence>MIQPVAKPRLFEFDPIYDTRTDKHYGFSRIGLIGILKIILGIALIGLCIGDMNDGAYRSVNFFGGRVLTWSENPWWPTYGKGIWVGLMLMAVGVFGIVAHFEVTYTAIKVFGYSSLIVAIFLFYLVISTIKEIQFGQMALTFQFFNIRPLFYTYSLNSAMAAIGSLSFVLSLITGIASLLMIDYEDDYRVEPFGPYGPTY</sequence>
<name>A0A3M7PU17_BRAPC</name>
<dbReference type="OrthoDB" id="10026103at2759"/>
<keyword evidence="1" id="KW-1133">Transmembrane helix</keyword>
<feature type="transmembrane region" description="Helical" evidence="1">
    <location>
        <begin position="110"/>
        <end position="130"/>
    </location>
</feature>
<keyword evidence="1" id="KW-0472">Membrane</keyword>
<dbReference type="Proteomes" id="UP000276133">
    <property type="component" value="Unassembled WGS sequence"/>
</dbReference>
<dbReference type="EMBL" id="REGN01008839">
    <property type="protein sequence ID" value="RNA02560.1"/>
    <property type="molecule type" value="Genomic_DNA"/>
</dbReference>
<reference evidence="2 3" key="1">
    <citation type="journal article" date="2018" name="Sci. Rep.">
        <title>Genomic signatures of local adaptation to the degree of environmental predictability in rotifers.</title>
        <authorList>
            <person name="Franch-Gras L."/>
            <person name="Hahn C."/>
            <person name="Garcia-Roger E.M."/>
            <person name="Carmona M.J."/>
            <person name="Serra M."/>
            <person name="Gomez A."/>
        </authorList>
    </citation>
    <scope>NUCLEOTIDE SEQUENCE [LARGE SCALE GENOMIC DNA]</scope>
    <source>
        <strain evidence="2">HYR1</strain>
    </source>
</reference>
<organism evidence="2 3">
    <name type="scientific">Brachionus plicatilis</name>
    <name type="common">Marine rotifer</name>
    <name type="synonym">Brachionus muelleri</name>
    <dbReference type="NCBI Taxonomy" id="10195"/>
    <lineage>
        <taxon>Eukaryota</taxon>
        <taxon>Metazoa</taxon>
        <taxon>Spiralia</taxon>
        <taxon>Gnathifera</taxon>
        <taxon>Rotifera</taxon>
        <taxon>Eurotatoria</taxon>
        <taxon>Monogononta</taxon>
        <taxon>Pseudotrocha</taxon>
        <taxon>Ploima</taxon>
        <taxon>Brachionidae</taxon>
        <taxon>Brachionus</taxon>
    </lineage>
</organism>
<keyword evidence="1" id="KW-0812">Transmembrane</keyword>
<comment type="caution">
    <text evidence="2">The sequence shown here is derived from an EMBL/GenBank/DDBJ whole genome shotgun (WGS) entry which is preliminary data.</text>
</comment>
<evidence type="ECO:0000313" key="2">
    <source>
        <dbReference type="EMBL" id="RNA02560.1"/>
    </source>
</evidence>
<dbReference type="AlphaFoldDB" id="A0A3M7PU17"/>
<feature type="transmembrane region" description="Helical" evidence="1">
    <location>
        <begin position="83"/>
        <end position="103"/>
    </location>
</feature>
<proteinExistence type="predicted"/>
<feature type="transmembrane region" description="Helical" evidence="1">
    <location>
        <begin position="159"/>
        <end position="182"/>
    </location>
</feature>